<dbReference type="InterPro" id="IPR029063">
    <property type="entry name" value="SAM-dependent_MTases_sf"/>
</dbReference>
<dbReference type="PANTHER" id="PTHR43648">
    <property type="entry name" value="ELECTRON TRANSFER FLAVOPROTEIN BETA SUBUNIT LYSINE METHYLTRANSFERASE"/>
    <property type="match status" value="1"/>
</dbReference>
<evidence type="ECO:0000256" key="3">
    <source>
        <dbReference type="ARBA" id="ARBA00037932"/>
    </source>
</evidence>
<name>A0A8B8EJ26_CRAVI</name>
<dbReference type="GO" id="GO:0032259">
    <property type="term" value="P:methylation"/>
    <property type="evidence" value="ECO:0007669"/>
    <property type="project" value="UniProtKB-KW"/>
</dbReference>
<keyword evidence="6" id="KW-1185">Reference proteome</keyword>
<keyword evidence="2" id="KW-0808">Transferase</keyword>
<evidence type="ECO:0000313" key="6">
    <source>
        <dbReference type="Proteomes" id="UP000694844"/>
    </source>
</evidence>
<keyword evidence="1" id="KW-0489">Methyltransferase</keyword>
<evidence type="ECO:0000256" key="4">
    <source>
        <dbReference type="ARBA" id="ARBA00041867"/>
    </source>
</evidence>
<dbReference type="PANTHER" id="PTHR43648:SF1">
    <property type="entry name" value="ELECTRON TRANSFER FLAVOPROTEIN BETA SUBUNIT LYSINE METHYLTRANSFERASE"/>
    <property type="match status" value="1"/>
</dbReference>
<dbReference type="RefSeq" id="XP_022340657.1">
    <property type="nucleotide sequence ID" value="XM_022484949.1"/>
</dbReference>
<dbReference type="Gene3D" id="3.40.50.150">
    <property type="entry name" value="Vaccinia Virus protein VP39"/>
    <property type="match status" value="1"/>
</dbReference>
<dbReference type="RefSeq" id="XP_022340658.1">
    <property type="nucleotide sequence ID" value="XM_022484950.1"/>
</dbReference>
<dbReference type="OrthoDB" id="194386at2759"/>
<protein>
    <recommendedName>
        <fullName evidence="5">ETFB lysine methyltransferase</fullName>
    </recommendedName>
    <alternativeName>
        <fullName evidence="4">Protein N-lysine methyltransferase METTL20</fullName>
    </alternativeName>
</protein>
<evidence type="ECO:0000256" key="2">
    <source>
        <dbReference type="ARBA" id="ARBA00022679"/>
    </source>
</evidence>
<dbReference type="KEGG" id="cvn:111135157"/>
<evidence type="ECO:0000256" key="1">
    <source>
        <dbReference type="ARBA" id="ARBA00022603"/>
    </source>
</evidence>
<reference evidence="7 8" key="1">
    <citation type="submission" date="2025-04" db="UniProtKB">
        <authorList>
            <consortium name="RefSeq"/>
        </authorList>
    </citation>
    <scope>IDENTIFICATION</scope>
    <source>
        <tissue evidence="7 8">Whole sample</tissue>
    </source>
</reference>
<dbReference type="RefSeq" id="XP_022340659.1">
    <property type="nucleotide sequence ID" value="XM_022484951.1"/>
</dbReference>
<organism evidence="6 7">
    <name type="scientific">Crassostrea virginica</name>
    <name type="common">Eastern oyster</name>
    <dbReference type="NCBI Taxonomy" id="6565"/>
    <lineage>
        <taxon>Eukaryota</taxon>
        <taxon>Metazoa</taxon>
        <taxon>Spiralia</taxon>
        <taxon>Lophotrochozoa</taxon>
        <taxon>Mollusca</taxon>
        <taxon>Bivalvia</taxon>
        <taxon>Autobranchia</taxon>
        <taxon>Pteriomorphia</taxon>
        <taxon>Ostreida</taxon>
        <taxon>Ostreoidea</taxon>
        <taxon>Ostreidae</taxon>
        <taxon>Crassostrea</taxon>
    </lineage>
</organism>
<evidence type="ECO:0000313" key="8">
    <source>
        <dbReference type="RefSeq" id="XP_022340658.1"/>
    </source>
</evidence>
<dbReference type="AlphaFoldDB" id="A0A8B8EJ26"/>
<comment type="similarity">
    <text evidence="3">Belongs to the methyltransferase superfamily. ETFBKMT family.</text>
</comment>
<dbReference type="CDD" id="cd02440">
    <property type="entry name" value="AdoMet_MTases"/>
    <property type="match status" value="1"/>
</dbReference>
<evidence type="ECO:0000313" key="9">
    <source>
        <dbReference type="RefSeq" id="XP_022340659.1"/>
    </source>
</evidence>
<proteinExistence type="inferred from homology"/>
<dbReference type="GO" id="GO:0005759">
    <property type="term" value="C:mitochondrial matrix"/>
    <property type="evidence" value="ECO:0007669"/>
    <property type="project" value="TreeGrafter"/>
</dbReference>
<dbReference type="SUPFAM" id="SSF53335">
    <property type="entry name" value="S-adenosyl-L-methionine-dependent methyltransferases"/>
    <property type="match status" value="1"/>
</dbReference>
<dbReference type="Pfam" id="PF06325">
    <property type="entry name" value="PrmA"/>
    <property type="match status" value="1"/>
</dbReference>
<evidence type="ECO:0000256" key="5">
    <source>
        <dbReference type="ARBA" id="ARBA00042266"/>
    </source>
</evidence>
<evidence type="ECO:0000313" key="7">
    <source>
        <dbReference type="RefSeq" id="XP_022340657.1"/>
    </source>
</evidence>
<sequence length="248" mass="28145">MNTAFQHFSRSCRRVLVTSERWFCSLSKSPEQIRQLILSHTEITTDHVTPEIKLHLITARCALWTSTAVDTPFHDPFWAFYWPGGQVLSRFVLDNPQLFDNKRVLDVGSGCGASAIASKMSGARTVCANDIDPVALEAVKMNCDLNEVYVDTSSDDVIGSDLRDWDVVFLGDMFYDTDFADIFQQWLPQLSRRGVSVLVGDPGRYPLINHPLRKNLVRLFECPLPENCLKENSGMSTGTVWKYQQYTR</sequence>
<gene>
    <name evidence="7 8 9" type="primary">LOC111135157</name>
</gene>
<dbReference type="Proteomes" id="UP000694844">
    <property type="component" value="Chromosome 5"/>
</dbReference>
<dbReference type="GeneID" id="111135157"/>
<accession>A0A8B8EJ26</accession>
<dbReference type="InterPro" id="IPR050078">
    <property type="entry name" value="Ribosomal_L11_MeTrfase_PrmA"/>
</dbReference>
<dbReference type="GO" id="GO:0016279">
    <property type="term" value="F:protein-lysine N-methyltransferase activity"/>
    <property type="evidence" value="ECO:0007669"/>
    <property type="project" value="TreeGrafter"/>
</dbReference>